<dbReference type="Gene3D" id="2.60.40.10">
    <property type="entry name" value="Immunoglobulins"/>
    <property type="match status" value="1"/>
</dbReference>
<dbReference type="InterPro" id="IPR049304">
    <property type="entry name" value="Gly_rich_dom"/>
</dbReference>
<reference evidence="4" key="1">
    <citation type="journal article" date="2020" name="Nature">
        <title>Giant virus diversity and host interactions through global metagenomics.</title>
        <authorList>
            <person name="Schulz F."/>
            <person name="Roux S."/>
            <person name="Paez-Espino D."/>
            <person name="Jungbluth S."/>
            <person name="Walsh D.A."/>
            <person name="Denef V.J."/>
            <person name="McMahon K.D."/>
            <person name="Konstantinidis K.T."/>
            <person name="Eloe-Fadrosh E.A."/>
            <person name="Kyrpides N.C."/>
            <person name="Woyke T."/>
        </authorList>
    </citation>
    <scope>NUCLEOTIDE SEQUENCE</scope>
    <source>
        <strain evidence="4">GVMAG-M-3300023109-53</strain>
    </source>
</reference>
<evidence type="ECO:0000313" key="4">
    <source>
        <dbReference type="EMBL" id="QHT08628.1"/>
    </source>
</evidence>
<dbReference type="Pfam" id="PF01833">
    <property type="entry name" value="TIG"/>
    <property type="match status" value="1"/>
</dbReference>
<feature type="domain" description="IPT/TIG" evidence="2">
    <location>
        <begin position="322"/>
        <end position="396"/>
    </location>
</feature>
<dbReference type="AlphaFoldDB" id="A0A6C0CVT2"/>
<sequence length="738" mass="73227">MTTRYLTTDQNGNGSQTYWDINGYFLHGPSGEKLNLGGGNSLVTASNEIVQIGTSYIRVPQGVSNERPSPSYAGMIRYLTTENLLEYFNGQTNTWLPISLPSPTLSSISPNYINYDASGTNTNTYTLTGSNFNNEPGGISVEVIGNNGTGTILIPNFNNVSSETSATFTFDPSGTEQLIGISNELPFAVKLTNTNSGFSSILTNAIIATNAGPEFTQPSVFTPSSFQTFAVQDPCANFIVGGIDLISPTHYPLTFSFVSGTAGGFNVGGGDISSISDFSSIVQVPSGNRLSATAGSYNFKMRVTDASHASSDTNYTLSLANPTITSIDPSFITISDVVDINITGNYFIRDTDISFNKGGNTLTQSEVSYNSITSLTVKDVSAGEAGVYDISLANGSVIVNVPSIVLNILRPVIFTTSSLTVDPPIYFDQGGSVIGGPTLLGETLIYIKASTSGNITFSNITTSINCKALIVGGGGPGGFGHGGGGAGGAVLYRTNQSITATSYLVTIGAGGVAEGNGDNNPGGSSSMFGVTATGGGAGANEIGNDTSGRGGIGGNGANGGGGSYTRNGGTGTAPTASGWTVYGGNNGGNGASTTAVPYGCGGGGGAGGAGQSSTSIANQGGAGANGIQIDIDGNNYYWGAGGGGVTFSLGEPPATQGISGNGGLGGGGGGCAVGGTPGTGGGSALNSGGNGVNGAETRGGAGGANTGSGGGGGANEDGPGGQGGSGIVIIRFPSFTLN</sequence>
<feature type="region of interest" description="Disordered" evidence="1">
    <location>
        <begin position="682"/>
        <end position="727"/>
    </location>
</feature>
<dbReference type="Pfam" id="PF21722">
    <property type="entry name" value="Gly_rich_2"/>
    <property type="match status" value="1"/>
</dbReference>
<proteinExistence type="predicted"/>
<dbReference type="EMBL" id="MN739499">
    <property type="protein sequence ID" value="QHT08628.1"/>
    <property type="molecule type" value="Genomic_DNA"/>
</dbReference>
<dbReference type="InterPro" id="IPR013783">
    <property type="entry name" value="Ig-like_fold"/>
</dbReference>
<organism evidence="4">
    <name type="scientific">viral metagenome</name>
    <dbReference type="NCBI Taxonomy" id="1070528"/>
    <lineage>
        <taxon>unclassified sequences</taxon>
        <taxon>metagenomes</taxon>
        <taxon>organismal metagenomes</taxon>
    </lineage>
</organism>
<evidence type="ECO:0000259" key="3">
    <source>
        <dbReference type="Pfam" id="PF21722"/>
    </source>
</evidence>
<name>A0A6C0CVT2_9ZZZZ</name>
<dbReference type="InterPro" id="IPR002909">
    <property type="entry name" value="IPT_dom"/>
</dbReference>
<evidence type="ECO:0000259" key="2">
    <source>
        <dbReference type="Pfam" id="PF01833"/>
    </source>
</evidence>
<feature type="domain" description="Glycine-rich" evidence="3">
    <location>
        <begin position="452"/>
        <end position="695"/>
    </location>
</feature>
<feature type="compositionally biased region" description="Gly residues" evidence="1">
    <location>
        <begin position="682"/>
        <end position="726"/>
    </location>
</feature>
<evidence type="ECO:0000256" key="1">
    <source>
        <dbReference type="SAM" id="MobiDB-lite"/>
    </source>
</evidence>
<protein>
    <submittedName>
        <fullName evidence="4">Uncharacterized protein</fullName>
    </submittedName>
</protein>
<accession>A0A6C0CVT2</accession>